<dbReference type="SUPFAM" id="SSF48452">
    <property type="entry name" value="TPR-like"/>
    <property type="match status" value="1"/>
</dbReference>
<dbReference type="Gene3D" id="1.25.40.10">
    <property type="entry name" value="Tetratricopeptide repeat domain"/>
    <property type="match status" value="1"/>
</dbReference>
<sequence length="450" mass="51106">MNKVGRPKVKATRTPLFKIGLFILLSTAVFPLFAAAQNTEQQKAEFIQLVKAGQLDQAYQLAEALEMELAGDPDFDMAYGRIALHVGQNDRAVFALERVVAEKPAWQQARFTLAQAYYKTKNYPAVLRQLDQLEKQPQGDLVEPVSKLRSAAEWEQTKLKGHQRHKIRYGFGHDDNVNSGTAEDRVFIPSLGEIDVFPQSQASSDNFHQLGYSFDGRWQQDQRYAWLADAQLGATKFNQLSEFDRETLAARVGFEADYQHYSYSMRAYSRPLRLDGQLYRNDWGGQISGKYQMNALNSVGLQWVSGRSDNRIDDRLNLTLHALSASWERKGSRWINQASLSVSNERSRLESADYNSRVVSSLSYSTIWLASASHVLIARAELQDISHKAPHPLFRVVRDEALFSFTGSWIWQYSASFGTELRCSYTNKNSPVTLYAYDRTECVLGASYAF</sequence>
<comment type="caution">
    <text evidence="2">The sequence shown here is derived from an EMBL/GenBank/DDBJ whole genome shotgun (WGS) entry which is preliminary data.</text>
</comment>
<evidence type="ECO:0000313" key="2">
    <source>
        <dbReference type="EMBL" id="MDR7121730.1"/>
    </source>
</evidence>
<feature type="chain" id="PRO_5046392510" description="DUF560 domain-containing protein" evidence="1">
    <location>
        <begin position="35"/>
        <end position="450"/>
    </location>
</feature>
<name>A0ABU1W188_9GAMM</name>
<protein>
    <recommendedName>
        <fullName evidence="4">DUF560 domain-containing protein</fullName>
    </recommendedName>
</protein>
<keyword evidence="3" id="KW-1185">Reference proteome</keyword>
<dbReference type="InterPro" id="IPR011990">
    <property type="entry name" value="TPR-like_helical_dom_sf"/>
</dbReference>
<accession>A0ABU1W188</accession>
<gene>
    <name evidence="2" type="ORF">J2W69_002687</name>
</gene>
<keyword evidence="1" id="KW-0732">Signal</keyword>
<dbReference type="Pfam" id="PF14559">
    <property type="entry name" value="TPR_19"/>
    <property type="match status" value="1"/>
</dbReference>
<dbReference type="EMBL" id="JAVDWR010000009">
    <property type="protein sequence ID" value="MDR7121730.1"/>
    <property type="molecule type" value="Genomic_DNA"/>
</dbReference>
<evidence type="ECO:0008006" key="4">
    <source>
        <dbReference type="Google" id="ProtNLM"/>
    </source>
</evidence>
<evidence type="ECO:0000256" key="1">
    <source>
        <dbReference type="SAM" id="SignalP"/>
    </source>
</evidence>
<dbReference type="RefSeq" id="WP_310279290.1">
    <property type="nucleotide sequence ID" value="NZ_JAVDWR010000009.1"/>
</dbReference>
<evidence type="ECO:0000313" key="3">
    <source>
        <dbReference type="Proteomes" id="UP001257909"/>
    </source>
</evidence>
<feature type="signal peptide" evidence="1">
    <location>
        <begin position="1"/>
        <end position="34"/>
    </location>
</feature>
<dbReference type="Proteomes" id="UP001257909">
    <property type="component" value="Unassembled WGS sequence"/>
</dbReference>
<reference evidence="2 3" key="1">
    <citation type="submission" date="2023-07" db="EMBL/GenBank/DDBJ databases">
        <title>Sorghum-associated microbial communities from plants grown in Nebraska, USA.</title>
        <authorList>
            <person name="Schachtman D."/>
        </authorList>
    </citation>
    <scope>NUCLEOTIDE SEQUENCE [LARGE SCALE GENOMIC DNA]</scope>
    <source>
        <strain evidence="2 3">4138</strain>
    </source>
</reference>
<organism evidence="2 3">
    <name type="scientific">Rheinheimera soli</name>
    <dbReference type="NCBI Taxonomy" id="443616"/>
    <lineage>
        <taxon>Bacteria</taxon>
        <taxon>Pseudomonadati</taxon>
        <taxon>Pseudomonadota</taxon>
        <taxon>Gammaproteobacteria</taxon>
        <taxon>Chromatiales</taxon>
        <taxon>Chromatiaceae</taxon>
        <taxon>Rheinheimera</taxon>
    </lineage>
</organism>
<proteinExistence type="predicted"/>